<keyword evidence="5 6" id="KW-0472">Membrane</keyword>
<evidence type="ECO:0000256" key="6">
    <source>
        <dbReference type="SAM" id="Phobius"/>
    </source>
</evidence>
<keyword evidence="4 6" id="KW-1133">Transmembrane helix</keyword>
<dbReference type="RefSeq" id="WP_203413212.1">
    <property type="nucleotide sequence ID" value="NZ_CP060244.1"/>
</dbReference>
<dbReference type="SUPFAM" id="SSF103481">
    <property type="entry name" value="Multidrug resistance efflux transporter EmrE"/>
    <property type="match status" value="2"/>
</dbReference>
<feature type="transmembrane region" description="Helical" evidence="6">
    <location>
        <begin position="210"/>
        <end position="234"/>
    </location>
</feature>
<feature type="transmembrane region" description="Helical" evidence="6">
    <location>
        <begin position="43"/>
        <end position="64"/>
    </location>
</feature>
<dbReference type="PANTHER" id="PTHR32322">
    <property type="entry name" value="INNER MEMBRANE TRANSPORTER"/>
    <property type="match status" value="1"/>
</dbReference>
<evidence type="ECO:0000313" key="9">
    <source>
        <dbReference type="Proteomes" id="UP000516349"/>
    </source>
</evidence>
<proteinExistence type="predicted"/>
<keyword evidence="3 6" id="KW-0812">Transmembrane</keyword>
<dbReference type="PROSITE" id="PS51257">
    <property type="entry name" value="PROKAR_LIPOPROTEIN"/>
    <property type="match status" value="1"/>
</dbReference>
<gene>
    <name evidence="8" type="primary">rhtA</name>
    <name evidence="8" type="ORF">JGUZn3_17900</name>
</gene>
<dbReference type="InterPro" id="IPR050638">
    <property type="entry name" value="AA-Vitamin_Transporters"/>
</dbReference>
<name>A0A7H1NT95_9PROT</name>
<evidence type="ECO:0000256" key="2">
    <source>
        <dbReference type="ARBA" id="ARBA00022475"/>
    </source>
</evidence>
<protein>
    <submittedName>
        <fullName evidence="8">Threonine/homoserine exporter RhtA</fullName>
    </submittedName>
</protein>
<evidence type="ECO:0000256" key="4">
    <source>
        <dbReference type="ARBA" id="ARBA00022989"/>
    </source>
</evidence>
<feature type="transmembrane region" description="Helical" evidence="6">
    <location>
        <begin position="272"/>
        <end position="289"/>
    </location>
</feature>
<feature type="transmembrane region" description="Helical" evidence="6">
    <location>
        <begin position="246"/>
        <end position="266"/>
    </location>
</feature>
<feature type="transmembrane region" description="Helical" evidence="6">
    <location>
        <begin position="127"/>
        <end position="143"/>
    </location>
</feature>
<reference evidence="8 9" key="1">
    <citation type="submission" date="2020-08" db="EMBL/GenBank/DDBJ databases">
        <title>Complete genome sequence of Entomobacter blattae G55GP.</title>
        <authorList>
            <person name="Poehlein A."/>
            <person name="Guzman J."/>
            <person name="Daniel R."/>
            <person name="Vilcinskas A."/>
        </authorList>
    </citation>
    <scope>NUCLEOTIDE SEQUENCE [LARGE SCALE GENOMIC DNA]</scope>
    <source>
        <strain evidence="8 9">G55GP</strain>
    </source>
</reference>
<evidence type="ECO:0000256" key="3">
    <source>
        <dbReference type="ARBA" id="ARBA00022692"/>
    </source>
</evidence>
<dbReference type="Proteomes" id="UP000516349">
    <property type="component" value="Chromosome"/>
</dbReference>
<dbReference type="GO" id="GO:0005886">
    <property type="term" value="C:plasma membrane"/>
    <property type="evidence" value="ECO:0007669"/>
    <property type="project" value="UniProtKB-SubCell"/>
</dbReference>
<comment type="subcellular location">
    <subcellularLocation>
        <location evidence="1">Cell membrane</location>
        <topology evidence="1">Multi-pass membrane protein</topology>
    </subcellularLocation>
</comment>
<dbReference type="InterPro" id="IPR037185">
    <property type="entry name" value="EmrE-like"/>
</dbReference>
<feature type="transmembrane region" description="Helical" evidence="6">
    <location>
        <begin position="100"/>
        <end position="120"/>
    </location>
</feature>
<dbReference type="KEGG" id="ebla:JGUZn3_17900"/>
<accession>A0A7H1NT95</accession>
<dbReference type="Pfam" id="PF00892">
    <property type="entry name" value="EamA"/>
    <property type="match status" value="1"/>
</dbReference>
<dbReference type="AlphaFoldDB" id="A0A7H1NT95"/>
<sequence length="304" mass="32592">MMQKKEGVITRLLSSHYVVLAILPVAMISIQSCASLAKTLFPVMGPVAAAFWRVAIAALLMGILTRAWRSIPTKKAMPVIAIYGGSLISMNALFYCSLVYLPLGVAVGLEFMGPLALALFGSRRFKDGLWVICAVAGLLLLIVEKNSSAPQQNFGPWGIIFGLGAAFCWALYIIYGQKAGLSHGTGVTTWGMMIGSLLCFPFAVGSSGTAFWSFQLFPVILVVAIFSSAIPYTMEMFVLRRLPVKTFGTLMSLEPAVAALSGWVFMGEYLQTTQIIGITLVMIASVGVVNSTKKQEPAQDPASS</sequence>
<organism evidence="8 9">
    <name type="scientific">Entomobacter blattae</name>
    <dbReference type="NCBI Taxonomy" id="2762277"/>
    <lineage>
        <taxon>Bacteria</taxon>
        <taxon>Pseudomonadati</taxon>
        <taxon>Pseudomonadota</taxon>
        <taxon>Alphaproteobacteria</taxon>
        <taxon>Acetobacterales</taxon>
        <taxon>Acetobacteraceae</taxon>
        <taxon>Entomobacter</taxon>
    </lineage>
</organism>
<feature type="transmembrane region" description="Helical" evidence="6">
    <location>
        <begin position="155"/>
        <end position="175"/>
    </location>
</feature>
<evidence type="ECO:0000259" key="7">
    <source>
        <dbReference type="Pfam" id="PF00892"/>
    </source>
</evidence>
<feature type="domain" description="EamA" evidence="7">
    <location>
        <begin position="157"/>
        <end position="288"/>
    </location>
</feature>
<keyword evidence="2" id="KW-1003">Cell membrane</keyword>
<keyword evidence="9" id="KW-1185">Reference proteome</keyword>
<dbReference type="InterPro" id="IPR000620">
    <property type="entry name" value="EamA_dom"/>
</dbReference>
<feature type="transmembrane region" description="Helical" evidence="6">
    <location>
        <begin position="187"/>
        <end position="204"/>
    </location>
</feature>
<feature type="transmembrane region" description="Helical" evidence="6">
    <location>
        <begin position="76"/>
        <end position="94"/>
    </location>
</feature>
<dbReference type="PANTHER" id="PTHR32322:SF18">
    <property type="entry name" value="S-ADENOSYLMETHIONINE_S-ADENOSYLHOMOCYSTEINE TRANSPORTER"/>
    <property type="match status" value="1"/>
</dbReference>
<evidence type="ECO:0000256" key="1">
    <source>
        <dbReference type="ARBA" id="ARBA00004651"/>
    </source>
</evidence>
<evidence type="ECO:0000256" key="5">
    <source>
        <dbReference type="ARBA" id="ARBA00023136"/>
    </source>
</evidence>
<evidence type="ECO:0000313" key="8">
    <source>
        <dbReference type="EMBL" id="QNT79005.1"/>
    </source>
</evidence>
<dbReference type="EMBL" id="CP060244">
    <property type="protein sequence ID" value="QNT79005.1"/>
    <property type="molecule type" value="Genomic_DNA"/>
</dbReference>
<feature type="transmembrane region" description="Helical" evidence="6">
    <location>
        <begin position="12"/>
        <end position="37"/>
    </location>
</feature>